<dbReference type="AlphaFoldDB" id="A0A5B8VAS4"/>
<organism evidence="1 2">
    <name type="scientific">Panacibacter ginsenosidivorans</name>
    <dbReference type="NCBI Taxonomy" id="1813871"/>
    <lineage>
        <taxon>Bacteria</taxon>
        <taxon>Pseudomonadati</taxon>
        <taxon>Bacteroidota</taxon>
        <taxon>Chitinophagia</taxon>
        <taxon>Chitinophagales</taxon>
        <taxon>Chitinophagaceae</taxon>
        <taxon>Panacibacter</taxon>
    </lineage>
</organism>
<dbReference type="OrthoDB" id="7063432at2"/>
<dbReference type="Proteomes" id="UP000321533">
    <property type="component" value="Chromosome"/>
</dbReference>
<evidence type="ECO:0000313" key="1">
    <source>
        <dbReference type="EMBL" id="QEC68590.1"/>
    </source>
</evidence>
<protein>
    <submittedName>
        <fullName evidence="1">Uncharacterized protein</fullName>
    </submittedName>
</protein>
<keyword evidence="2" id="KW-1185">Reference proteome</keyword>
<evidence type="ECO:0000313" key="2">
    <source>
        <dbReference type="Proteomes" id="UP000321533"/>
    </source>
</evidence>
<gene>
    <name evidence="1" type="ORF">FRZ67_15210</name>
</gene>
<dbReference type="EMBL" id="CP042435">
    <property type="protein sequence ID" value="QEC68590.1"/>
    <property type="molecule type" value="Genomic_DNA"/>
</dbReference>
<sequence>MQEQVLLDYLQHKISVDELATNLKEAQQKTSYDTTSVYVDKIENDGEFKVKREHLLRLCNEVIDGRITLEDLNTIAFVILMSEYFTHDHDDEIADRVLFDWDNPEIGFPLSLDNMQKWKILLESDEDVFDSRELKE</sequence>
<dbReference type="KEGG" id="pgin:FRZ67_15210"/>
<dbReference type="RefSeq" id="WP_147190766.1">
    <property type="nucleotide sequence ID" value="NZ_CP042435.1"/>
</dbReference>
<accession>A0A5B8VAS4</accession>
<name>A0A5B8VAS4_9BACT</name>
<reference evidence="1 2" key="1">
    <citation type="journal article" date="2016" name="Int. J. Syst. Evol. Microbiol.">
        <title>Panacibacter ginsenosidivorans gen. nov., sp. nov., with ginsenoside converting activity isolated from soil of a ginseng field.</title>
        <authorList>
            <person name="Siddiqi M.Z."/>
            <person name="Muhammad Shafi S."/>
            <person name="Choi K.D."/>
            <person name="Im W.T."/>
        </authorList>
    </citation>
    <scope>NUCLEOTIDE SEQUENCE [LARGE SCALE GENOMIC DNA]</scope>
    <source>
        <strain evidence="1 2">Gsoil1550</strain>
    </source>
</reference>
<proteinExistence type="predicted"/>